<dbReference type="Proteomes" id="UP000829069">
    <property type="component" value="Chromosome"/>
</dbReference>
<evidence type="ECO:0000256" key="2">
    <source>
        <dbReference type="SAM" id="Phobius"/>
    </source>
</evidence>
<dbReference type="RefSeq" id="WP_241914033.1">
    <property type="nucleotide sequence ID" value="NZ_CP093326.1"/>
</dbReference>
<feature type="transmembrane region" description="Helical" evidence="2">
    <location>
        <begin position="82"/>
        <end position="101"/>
    </location>
</feature>
<dbReference type="EMBL" id="CP093326">
    <property type="protein sequence ID" value="UNK45879.1"/>
    <property type="molecule type" value="Genomic_DNA"/>
</dbReference>
<evidence type="ECO:0000256" key="1">
    <source>
        <dbReference type="SAM" id="MobiDB-lite"/>
    </source>
</evidence>
<sequence length="156" mass="16617">MSASQFDQRYDSIYQRGGEAHETARSAVRPATTSPAIRTAAVEPSSDAAAQSTDIAEVIPPDAAPQVRPEGAAAARRKINPFLVALWALGIALSVFGAWGSVAPTFIEMQATQTTTFGPPWYFVLYTLAPNVLIAGLITIAGVLVLHAVDWTRRHG</sequence>
<feature type="region of interest" description="Disordered" evidence="1">
    <location>
        <begin position="1"/>
        <end position="51"/>
    </location>
</feature>
<name>A0ABY3W6H0_9MICC</name>
<keyword evidence="2" id="KW-1133">Transmembrane helix</keyword>
<evidence type="ECO:0000313" key="4">
    <source>
        <dbReference type="Proteomes" id="UP000829069"/>
    </source>
</evidence>
<keyword evidence="4" id="KW-1185">Reference proteome</keyword>
<reference evidence="3 4" key="1">
    <citation type="submission" date="2022-03" db="EMBL/GenBank/DDBJ databases">
        <title>Isotopic signatures of nitrous oxide derived from detoxification processes.</title>
        <authorList>
            <person name="Behrendt U."/>
            <person name="Buchen C."/>
            <person name="Well R."/>
            <person name="Ulrich A."/>
            <person name="Rohe L."/>
            <person name="Kolb S."/>
            <person name="Schloter M."/>
            <person name="Horn M.A."/>
            <person name="Augustin J."/>
        </authorList>
    </citation>
    <scope>NUCLEOTIDE SEQUENCE [LARGE SCALE GENOMIC DNA]</scope>
    <source>
        <strain evidence="3 4">S4-C24</strain>
    </source>
</reference>
<proteinExistence type="predicted"/>
<organism evidence="3 4">
    <name type="scientific">Arthrobacter sulfonylureivorans</name>
    <dbReference type="NCBI Taxonomy" id="2486855"/>
    <lineage>
        <taxon>Bacteria</taxon>
        <taxon>Bacillati</taxon>
        <taxon>Actinomycetota</taxon>
        <taxon>Actinomycetes</taxon>
        <taxon>Micrococcales</taxon>
        <taxon>Micrococcaceae</taxon>
        <taxon>Arthrobacter</taxon>
    </lineage>
</organism>
<keyword evidence="2" id="KW-0812">Transmembrane</keyword>
<accession>A0ABY3W6H0</accession>
<evidence type="ECO:0000313" key="3">
    <source>
        <dbReference type="EMBL" id="UNK45879.1"/>
    </source>
</evidence>
<keyword evidence="2" id="KW-0472">Membrane</keyword>
<feature type="transmembrane region" description="Helical" evidence="2">
    <location>
        <begin position="121"/>
        <end position="146"/>
    </location>
</feature>
<gene>
    <name evidence="3" type="ORF">MNQ99_00360</name>
</gene>
<protein>
    <submittedName>
        <fullName evidence="3">Uncharacterized protein</fullName>
    </submittedName>
</protein>